<organism evidence="2 3">
    <name type="scientific">Araneus ventricosus</name>
    <name type="common">Orbweaver spider</name>
    <name type="synonym">Epeira ventricosa</name>
    <dbReference type="NCBI Taxonomy" id="182803"/>
    <lineage>
        <taxon>Eukaryota</taxon>
        <taxon>Metazoa</taxon>
        <taxon>Ecdysozoa</taxon>
        <taxon>Arthropoda</taxon>
        <taxon>Chelicerata</taxon>
        <taxon>Arachnida</taxon>
        <taxon>Araneae</taxon>
        <taxon>Araneomorphae</taxon>
        <taxon>Entelegynae</taxon>
        <taxon>Araneoidea</taxon>
        <taxon>Araneidae</taxon>
        <taxon>Araneus</taxon>
    </lineage>
</organism>
<dbReference type="EMBL" id="BGPR01043684">
    <property type="protein sequence ID" value="GBO20315.1"/>
    <property type="molecule type" value="Genomic_DNA"/>
</dbReference>
<accession>A0A4Y2V4W7</accession>
<comment type="caution">
    <text evidence="2">The sequence shown here is derived from an EMBL/GenBank/DDBJ whole genome shotgun (WGS) entry which is preliminary data.</text>
</comment>
<dbReference type="AlphaFoldDB" id="A0A4Y2V4W7"/>
<sequence length="110" mass="12205">MTFAVPMIWREPTNRIDDCYFCMVPPASGSFTKKKKSTIEYRNISSALRPVSHGEGLPIPEPPTDFSISSDEEDLDVSFNSPQASTSACGVSKHDDDFLCFDETSPHKIT</sequence>
<evidence type="ECO:0000313" key="3">
    <source>
        <dbReference type="Proteomes" id="UP000499080"/>
    </source>
</evidence>
<protein>
    <submittedName>
        <fullName evidence="2">Uncharacterized protein</fullName>
    </submittedName>
</protein>
<reference evidence="2 3" key="1">
    <citation type="journal article" date="2019" name="Sci. Rep.">
        <title>Orb-weaving spider Araneus ventricosus genome elucidates the spidroin gene catalogue.</title>
        <authorList>
            <person name="Kono N."/>
            <person name="Nakamura H."/>
            <person name="Ohtoshi R."/>
            <person name="Moran D.A.P."/>
            <person name="Shinohara A."/>
            <person name="Yoshida Y."/>
            <person name="Fujiwara M."/>
            <person name="Mori M."/>
            <person name="Tomita M."/>
            <person name="Arakawa K."/>
        </authorList>
    </citation>
    <scope>NUCLEOTIDE SEQUENCE [LARGE SCALE GENOMIC DNA]</scope>
</reference>
<evidence type="ECO:0000256" key="1">
    <source>
        <dbReference type="SAM" id="MobiDB-lite"/>
    </source>
</evidence>
<evidence type="ECO:0000313" key="2">
    <source>
        <dbReference type="EMBL" id="GBO20315.1"/>
    </source>
</evidence>
<proteinExistence type="predicted"/>
<gene>
    <name evidence="2" type="ORF">AVEN_147771_1</name>
</gene>
<feature type="region of interest" description="Disordered" evidence="1">
    <location>
        <begin position="50"/>
        <end position="81"/>
    </location>
</feature>
<keyword evidence="3" id="KW-1185">Reference proteome</keyword>
<name>A0A4Y2V4W7_ARAVE</name>
<dbReference type="Proteomes" id="UP000499080">
    <property type="component" value="Unassembled WGS sequence"/>
</dbReference>
<dbReference type="OrthoDB" id="8063408at2759"/>